<evidence type="ECO:0000313" key="5">
    <source>
        <dbReference type="Proteomes" id="UP000180166"/>
    </source>
</evidence>
<organism evidence="3 4">
    <name type="scientific">Nocardia seriolae</name>
    <dbReference type="NCBI Taxonomy" id="37332"/>
    <lineage>
        <taxon>Bacteria</taxon>
        <taxon>Bacillati</taxon>
        <taxon>Actinomycetota</taxon>
        <taxon>Actinomycetes</taxon>
        <taxon>Mycobacteriales</taxon>
        <taxon>Nocardiaceae</taxon>
        <taxon>Nocardia</taxon>
    </lineage>
</organism>
<sequence>MTILTRRSPAVGSESGNRHRWRILTAAILAGAGLAYALWLVEFALPTRLSLISSFVSEHYVVSQPYHLLFRGGDVIAGILYTAAAALVAAGRRAGDRLIAGTVAAAALFGMATVTDAVFVPDCLTTVDPECERREFAAQVSWHHLAHLGSSVVSQLAAITVVLALERLATRSCTRIDRVSIRTGLAVVIVAGLACVAGYPFGWVGVPQRIQLVALSTITIGVAWRIAFADGGEILTGRGRRALPVGGADGDDES</sequence>
<keyword evidence="4" id="KW-1185">Reference proteome</keyword>
<dbReference type="EMBL" id="BBYQ01000058">
    <property type="protein sequence ID" value="GAP29544.1"/>
    <property type="molecule type" value="Genomic_DNA"/>
</dbReference>
<dbReference type="EMBL" id="CP017839">
    <property type="protein sequence ID" value="APB01073.1"/>
    <property type="molecule type" value="Genomic_DNA"/>
</dbReference>
<reference evidence="2 5" key="3">
    <citation type="submission" date="2016-10" db="EMBL/GenBank/DDBJ databases">
        <title>Genome sequence of Nocardia seriolae strain EM150506, isolated from Anguila japonica.</title>
        <authorList>
            <person name="Han H.-J."/>
        </authorList>
    </citation>
    <scope>NUCLEOTIDE SEQUENCE [LARGE SCALE GENOMIC DNA]</scope>
    <source>
        <strain evidence="2 5">EM150506</strain>
    </source>
</reference>
<proteinExistence type="predicted"/>
<dbReference type="AlphaFoldDB" id="A0ABC9YW08"/>
<reference evidence="3 4" key="2">
    <citation type="journal article" date="2016" name="Genome Announc.">
        <title>Draft Genome Sequence of Erythromycin- and Oxytetracycline-Sensitive Nocardia seriolae Strain U-1 (NBRC 110359).</title>
        <authorList>
            <person name="Imajoh M."/>
            <person name="Sukeda M."/>
            <person name="Shimizu M."/>
            <person name="Yamane J."/>
            <person name="Ohnishi K."/>
            <person name="Oshima S."/>
        </authorList>
    </citation>
    <scope>NUCLEOTIDE SEQUENCE [LARGE SCALE GENOMIC DNA]</scope>
    <source>
        <strain evidence="3 4">U-1</strain>
    </source>
</reference>
<dbReference type="RefSeq" id="WP_071344551.1">
    <property type="nucleotide sequence ID" value="NZ_AP028459.1"/>
</dbReference>
<dbReference type="Pfam" id="PF06197">
    <property type="entry name" value="DUF998"/>
    <property type="match status" value="1"/>
</dbReference>
<accession>A0ABC9YW08</accession>
<keyword evidence="1" id="KW-1133">Transmembrane helix</keyword>
<feature type="transmembrane region" description="Helical" evidence="1">
    <location>
        <begin position="98"/>
        <end position="120"/>
    </location>
</feature>
<dbReference type="KEGG" id="nsr:NS506_07046"/>
<feature type="transmembrane region" description="Helical" evidence="1">
    <location>
        <begin position="21"/>
        <end position="41"/>
    </location>
</feature>
<reference evidence="4" key="1">
    <citation type="submission" date="2015-07" db="EMBL/GenBank/DDBJ databases">
        <title>Nocardia seriolae U-1 whole genome shotgun sequence.</title>
        <authorList>
            <person name="Imajoh M."/>
            <person name="Fukumoto Y."/>
            <person name="Sukeda M."/>
            <person name="Yamane J."/>
            <person name="Yamasaki K."/>
            <person name="Shimizu M."/>
            <person name="Ohnishi K."/>
            <person name="Oshima S."/>
        </authorList>
    </citation>
    <scope>NUCLEOTIDE SEQUENCE [LARGE SCALE GENOMIC DNA]</scope>
    <source>
        <strain evidence="4">U-1</strain>
    </source>
</reference>
<evidence type="ECO:0008006" key="6">
    <source>
        <dbReference type="Google" id="ProtNLM"/>
    </source>
</evidence>
<feature type="transmembrane region" description="Helical" evidence="1">
    <location>
        <begin position="145"/>
        <end position="165"/>
    </location>
</feature>
<feature type="transmembrane region" description="Helical" evidence="1">
    <location>
        <begin position="68"/>
        <end position="91"/>
    </location>
</feature>
<feature type="transmembrane region" description="Helical" evidence="1">
    <location>
        <begin position="185"/>
        <end position="204"/>
    </location>
</feature>
<feature type="transmembrane region" description="Helical" evidence="1">
    <location>
        <begin position="210"/>
        <end position="228"/>
    </location>
</feature>
<protein>
    <recommendedName>
        <fullName evidence="6">DUF998 domain-containing protein</fullName>
    </recommendedName>
</protein>
<name>A0ABC9YW08_9NOCA</name>
<evidence type="ECO:0000313" key="3">
    <source>
        <dbReference type="EMBL" id="GAP29544.1"/>
    </source>
</evidence>
<dbReference type="Proteomes" id="UP000180166">
    <property type="component" value="Chromosome"/>
</dbReference>
<dbReference type="Proteomes" id="UP000037179">
    <property type="component" value="Unassembled WGS sequence"/>
</dbReference>
<keyword evidence="1" id="KW-0812">Transmembrane</keyword>
<evidence type="ECO:0000313" key="4">
    <source>
        <dbReference type="Proteomes" id="UP000037179"/>
    </source>
</evidence>
<dbReference type="InterPro" id="IPR009339">
    <property type="entry name" value="DUF998"/>
</dbReference>
<evidence type="ECO:0000256" key="1">
    <source>
        <dbReference type="SAM" id="Phobius"/>
    </source>
</evidence>
<gene>
    <name evidence="2" type="ORF">NS506_07046</name>
    <name evidence="3" type="ORF">NSK11_contig00058-0038</name>
</gene>
<keyword evidence="1" id="KW-0472">Membrane</keyword>
<evidence type="ECO:0000313" key="2">
    <source>
        <dbReference type="EMBL" id="APB01073.1"/>
    </source>
</evidence>